<evidence type="ECO:0000256" key="8">
    <source>
        <dbReference type="SAM" id="MobiDB-lite"/>
    </source>
</evidence>
<proteinExistence type="predicted"/>
<dbReference type="Pfam" id="PF13716">
    <property type="entry name" value="CRAL_TRIO_2"/>
    <property type="match status" value="1"/>
</dbReference>
<dbReference type="InterPro" id="IPR058918">
    <property type="entry name" value="KALRN/TRIO-like_spectrin"/>
</dbReference>
<feature type="compositionally biased region" description="Low complexity" evidence="8">
    <location>
        <begin position="2200"/>
        <end position="2214"/>
    </location>
</feature>
<dbReference type="InterPro" id="IPR011993">
    <property type="entry name" value="PH-like_dom_sf"/>
</dbReference>
<dbReference type="PROSITE" id="PS50191">
    <property type="entry name" value="CRAL_TRIO"/>
    <property type="match status" value="1"/>
</dbReference>
<dbReference type="Gene3D" id="2.30.30.40">
    <property type="entry name" value="SH3 Domains"/>
    <property type="match status" value="1"/>
</dbReference>
<feature type="domain" description="SH3" evidence="9">
    <location>
        <begin position="2464"/>
        <end position="2529"/>
    </location>
</feature>
<dbReference type="Pfam" id="PF23587">
    <property type="entry name" value="SH3_KALRN"/>
    <property type="match status" value="1"/>
</dbReference>
<comment type="caution">
    <text evidence="13">The sequence shown here is derived from an EMBL/GenBank/DDBJ whole genome shotgun (WGS) entry which is preliminary data.</text>
</comment>
<dbReference type="InterPro" id="IPR002017">
    <property type="entry name" value="Spectrin_repeat"/>
</dbReference>
<dbReference type="InterPro" id="IPR047053">
    <property type="entry name" value="Kalirin_TRIO_SH3_2"/>
</dbReference>
<evidence type="ECO:0000259" key="9">
    <source>
        <dbReference type="PROSITE" id="PS50002"/>
    </source>
</evidence>
<feature type="compositionally biased region" description="Low complexity" evidence="8">
    <location>
        <begin position="1204"/>
        <end position="1215"/>
    </location>
</feature>
<reference evidence="13 14" key="1">
    <citation type="submission" date="2024-02" db="EMBL/GenBank/DDBJ databases">
        <authorList>
            <person name="Daric V."/>
            <person name="Darras S."/>
        </authorList>
    </citation>
    <scope>NUCLEOTIDE SEQUENCE [LARGE SCALE GENOMIC DNA]</scope>
</reference>
<evidence type="ECO:0000256" key="6">
    <source>
        <dbReference type="PROSITE-ProRule" id="PRU00192"/>
    </source>
</evidence>
<feature type="compositionally biased region" description="Low complexity" evidence="8">
    <location>
        <begin position="1722"/>
        <end position="1733"/>
    </location>
</feature>
<dbReference type="InterPro" id="IPR018159">
    <property type="entry name" value="Spectrin/alpha-actinin"/>
</dbReference>
<dbReference type="Pfam" id="PF22697">
    <property type="entry name" value="SOS1_NGEF_PH"/>
    <property type="match status" value="2"/>
</dbReference>
<feature type="domain" description="CRAL-TRIO" evidence="12">
    <location>
        <begin position="10"/>
        <end position="155"/>
    </location>
</feature>
<feature type="domain" description="PH" evidence="10">
    <location>
        <begin position="1431"/>
        <end position="1541"/>
    </location>
</feature>
<dbReference type="InterPro" id="IPR035899">
    <property type="entry name" value="DBL_dom_sf"/>
</dbReference>
<sequence length="2604" mass="294747">MADRVRAIDLLPLLKEKLAYLSGGRDQHGGPILTFPAWQNTEKVQQEDLKCLISYLSSVPSEDVLQIGFTVVMDMRGSTWNAIKPILKVLQEHFPAKIEAAYIIKPDNFWQKQRTNFGTNKFSFEIHSVSVESLTRAIDPRQLTPELGGTLSYDHEEWIEVRIAFEEFIWDALDVLDKLHDIESQLLSDKFAQDQEGAKVMIEEHIKLKKRITSAPIEQLDSQGQKLLKRINGNNCDADSGFSGSSVGVLLSGNADFQSAVPRIHSLVEKLHGTRHQLLKMWHMRKTKLEQCYQLRLFQQDANKMFEWIKQNRALFVGSCTEIGSSYQQACELQESHRHFATNSMSVYVNVHRVMLVANRMLEAGHYAADDIRAISANLDLEWKIFAAALDERSRLMALAVKFHQRVERFVNVNTVEWRKECDNDERYPTESTTTVESIPVLAQSLQKHISLHERITEAYHDVCENGKELLDFLQKPTSPSTDDVLAQLIDYSSASQQVLDSIHEVFHHHRELEKHWNERKMSLAQKHQLRVYEHDVSQVLKWIAEHGEAFLAKYTGIGKSLHRARQLRKRHEDFEDVAQNTYTNAEKLLEAAEQLAQNGDCDPHEIFQVARKLEEQIRDFARRVERRRNLLDMSVSFNNNIKELWNTHEGVRNEMQEDDVADTLEAAESRMKRFRGQRYQLIDSFVACQGEAKSLLHNLSVEDKKRNMNTSIQHIDTVLHQLQVVQGYFEDSCSEYETRLELSLHFRSYERDATEILIELENWVDDMSRTDADLPLFDSSVIEQRFTQVRCRAELMQQQVHEVNSRAQDILLQLEQSDLEMVCDGDVSVCVRVRELSEQIQRRMREINSKSNEHRTKLEKCLHLRQLEQQSALVQSWIASGEDVLRGAVLNLTNRHGADRCRAEHERCTVATEKTRASVMQVQTDAFRLREGDFVQAAREAEDAVRRAWQALARHNDDRSKLITSACKFFQTADEVCSVLDSLQAEYKRPHDWGDTSNIKTQLEKHEQQKDQFLHACTLVRKLSNEFSKTVKRQITYYPNDQFTIDTQNSTSGKAPEKCVRGVLEDLLQRENQVLRLWSTRNMCMEQWQAYQDTVEEMIKWLQTTGEKYGQVIDEKKKSDHTETFKQLTTIEDEVKSRLASFNSQTSEISNAWFEKDRSFAACVQRYQKAVQSRYADFIRRMQARRKSLDGSLAQSMDQLNVSSRSGSGTSLTSPVDISYKPPSGSGEVSAKQASDDGKTARRQKYIMTELLQTERIYVKDLEDCIKHYLSEMTDNNPEMPAPLKGQQEVIFGNMKELLRFHSEIFLKELEKYELLPEDLGHCFVTWATQFNLYVTYCQNKPTSTELLIEQAGDFFDRIQARKQLSNSIASYLIKPVQRITKYQLLLKDLASCCKSEMSEIKDGLEVMLSVPRRANDALHLGMMRGFDDDIKLQGDIILQDSFQVLDTKQLIRKGRDRHLFLFELSLLVCKETKDSSGKTKYLFKNRYYTCDLSVQDNVEAEDSCKFVISCPRSDVKLSLKAPTPDTKQEWVKKLNEVIQEASRSVQLPKPYLTKRQNSSSNVLDDERWSESSSVGNPDSVSLHSRASYNSENFIPGESVRVVEEHTGTTGHLNVRRGQLLTVLASRDEFVVAQDGAKEGLVPTSCLASAGGSESEFSSGAAQGDFASSRSSKSSSYVGSTATLPSEKRSGFRKWLTSTSRKKVISGSATVGKERVSANHSQLSSSQDLSPPSQEPFHSDAPTDKSPAARRLKKAKNNLNLPQAMPASSVKHLVSESNEEELLPASLPPPMQIVGQSRTLASMGSQSSPSHKINQNQSNEPASNVWKKRSGDDTATNGKNIGNNVTNLPETNLSNGDVMNEDDSIKLSVPDTPAKNEAEKALEKRQYVLMELVDTEKEYVSHLATITEGYMAQVLQKGLPSDPGKERVLFGNIAQIHEWHRDTFLKEINKCMADPDYLGPLFKKYERRLHMYVHYCQNKPLSEYLVQKNKQPYFTEIQAELGTKLDIADFLIKPVQRIMKYQLLLKDFLKFTERAKLDTSDLQAAVRIMHVVPKLANDMMMVARMNGFPGRISAQGKLLLQDTFHVSHDGGANEKERKVFFFEQIVIFSDLVDKKVEERGFTYKNSIKNSDLVLRDVSGCDIRFRLSNRSGEDSMELRAKSPEIKQTWMDTVKQQLDNQQDFVNALQAPILYQQQRLKSTNSNSNNNNSRTNSKPFLASFRPNPNGNLNCNAGGEAKTLTSSTSAGEKFLAESTGWTPLGGSDAPTSPPPRSKHDHSHQDSQSSSVIETNSNQSSVPPFPLVLPEITTTRENEVCDEADLGSTNLLPAARSADNEPDVKKSSSLFGTRDRRKFFKRNKIPQPRPVSAAGHETEETLVPLRSHSSLSSPMTPNRSGFNSHLSAPDLSGSHSFWLSPVSPANIRSSTCKFTYPESNHNADQVSLASSFGTIRSTRESSPTSQSPVEKVVVIATDDYQAVKEDEIGLSQGDALEVIATNAQGLCLVYRAATSSMPAAEGWVPGHVVGHTVLNNTARKERVTPRTVKRNHQKRTNSGSSGALNRILRKSRSTDKLVGKSVSTPCIPDQLSSLSNQSMGNLSTACTAR</sequence>
<evidence type="ECO:0000313" key="14">
    <source>
        <dbReference type="Proteomes" id="UP001642483"/>
    </source>
</evidence>
<dbReference type="Gene3D" id="3.40.525.10">
    <property type="entry name" value="CRAL-TRIO lipid binding domain"/>
    <property type="match status" value="1"/>
</dbReference>
<keyword evidence="3" id="KW-0963">Cytoplasm</keyword>
<dbReference type="SMART" id="SM00516">
    <property type="entry name" value="SEC14"/>
    <property type="match status" value="1"/>
</dbReference>
<feature type="compositionally biased region" description="Polar residues" evidence="8">
    <location>
        <begin position="1834"/>
        <end position="1858"/>
    </location>
</feature>
<keyword evidence="2 6" id="KW-0728">SH3 domain</keyword>
<feature type="region of interest" description="Disordered" evidence="8">
    <location>
        <begin position="2535"/>
        <end position="2604"/>
    </location>
</feature>
<dbReference type="SMART" id="SM00326">
    <property type="entry name" value="SH3"/>
    <property type="match status" value="2"/>
</dbReference>
<dbReference type="SMART" id="SM00325">
    <property type="entry name" value="RhoGEF"/>
    <property type="match status" value="2"/>
</dbReference>
<dbReference type="SUPFAM" id="SSF52087">
    <property type="entry name" value="CRAL/TRIO domain"/>
    <property type="match status" value="1"/>
</dbReference>
<dbReference type="CDD" id="cd00170">
    <property type="entry name" value="SEC14"/>
    <property type="match status" value="1"/>
</dbReference>
<dbReference type="Gene3D" id="1.20.900.10">
    <property type="entry name" value="Dbl homology (DH) domain"/>
    <property type="match status" value="2"/>
</dbReference>
<keyword evidence="4" id="KW-0597">Phosphoprotein</keyword>
<dbReference type="SMART" id="SM00150">
    <property type="entry name" value="SPEC"/>
    <property type="match status" value="5"/>
</dbReference>
<evidence type="ECO:0000256" key="7">
    <source>
        <dbReference type="SAM" id="Coils"/>
    </source>
</evidence>
<gene>
    <name evidence="13" type="ORF">CVLEPA_LOCUS3647</name>
</gene>
<dbReference type="SUPFAM" id="SSF46966">
    <property type="entry name" value="Spectrin repeat"/>
    <property type="match status" value="5"/>
</dbReference>
<evidence type="ECO:0008006" key="15">
    <source>
        <dbReference type="Google" id="ProtNLM"/>
    </source>
</evidence>
<dbReference type="Pfam" id="PF00621">
    <property type="entry name" value="RhoGEF"/>
    <property type="match status" value="2"/>
</dbReference>
<dbReference type="InterPro" id="IPR036865">
    <property type="entry name" value="CRAL-TRIO_dom_sf"/>
</dbReference>
<feature type="region of interest" description="Disordered" evidence="8">
    <location>
        <begin position="1201"/>
        <end position="1238"/>
    </location>
</feature>
<dbReference type="CDD" id="cd00176">
    <property type="entry name" value="SPEC"/>
    <property type="match status" value="3"/>
</dbReference>
<dbReference type="Gene3D" id="1.20.58.60">
    <property type="match status" value="4"/>
</dbReference>
<dbReference type="InterPro" id="IPR055251">
    <property type="entry name" value="SOS1_NGEF_PH"/>
</dbReference>
<dbReference type="PROSITE" id="PS50010">
    <property type="entry name" value="DH_2"/>
    <property type="match status" value="2"/>
</dbReference>
<dbReference type="InterPro" id="IPR000219">
    <property type="entry name" value="DH_dom"/>
</dbReference>
<feature type="compositionally biased region" description="Low complexity" evidence="8">
    <location>
        <begin position="1649"/>
        <end position="1681"/>
    </location>
</feature>
<dbReference type="Pfam" id="PF00435">
    <property type="entry name" value="Spectrin"/>
    <property type="match status" value="2"/>
</dbReference>
<feature type="compositionally biased region" description="Polar residues" evidence="8">
    <location>
        <begin position="1572"/>
        <end position="1584"/>
    </location>
</feature>
<dbReference type="InterPro" id="IPR001251">
    <property type="entry name" value="CRAL-TRIO_dom"/>
</dbReference>
<dbReference type="SUPFAM" id="SSF50044">
    <property type="entry name" value="SH3-domain"/>
    <property type="match status" value="1"/>
</dbReference>
<dbReference type="PANTHER" id="PTHR22826:SF106">
    <property type="entry name" value="TRIO, ISOFORM A"/>
    <property type="match status" value="1"/>
</dbReference>
<organism evidence="13 14">
    <name type="scientific">Clavelina lepadiformis</name>
    <name type="common">Light-bulb sea squirt</name>
    <name type="synonym">Ascidia lepadiformis</name>
    <dbReference type="NCBI Taxonomy" id="159417"/>
    <lineage>
        <taxon>Eukaryota</taxon>
        <taxon>Metazoa</taxon>
        <taxon>Chordata</taxon>
        <taxon>Tunicata</taxon>
        <taxon>Ascidiacea</taxon>
        <taxon>Aplousobranchia</taxon>
        <taxon>Clavelinidae</taxon>
        <taxon>Clavelina</taxon>
    </lineage>
</organism>
<evidence type="ECO:0000259" key="12">
    <source>
        <dbReference type="PROSITE" id="PS50191"/>
    </source>
</evidence>
<dbReference type="InterPro" id="IPR001849">
    <property type="entry name" value="PH_domain"/>
</dbReference>
<evidence type="ECO:0000259" key="11">
    <source>
        <dbReference type="PROSITE" id="PS50010"/>
    </source>
</evidence>
<feature type="compositionally biased region" description="Polar residues" evidence="8">
    <location>
        <begin position="1800"/>
        <end position="1823"/>
    </location>
</feature>
<feature type="domain" description="DH" evidence="11">
    <location>
        <begin position="1885"/>
        <end position="2060"/>
    </location>
</feature>
<feature type="region of interest" description="Disordered" evidence="8">
    <location>
        <begin position="1556"/>
        <end position="1584"/>
    </location>
</feature>
<evidence type="ECO:0000256" key="1">
    <source>
        <dbReference type="ARBA" id="ARBA00004496"/>
    </source>
</evidence>
<dbReference type="SMART" id="SM00233">
    <property type="entry name" value="PH"/>
    <property type="match status" value="2"/>
</dbReference>
<evidence type="ECO:0000256" key="3">
    <source>
        <dbReference type="ARBA" id="ARBA00022490"/>
    </source>
</evidence>
<feature type="compositionally biased region" description="Polar residues" evidence="8">
    <location>
        <begin position="2287"/>
        <end position="2297"/>
    </location>
</feature>
<keyword evidence="7" id="KW-0175">Coiled coil</keyword>
<dbReference type="SUPFAM" id="SSF50729">
    <property type="entry name" value="PH domain-like"/>
    <property type="match status" value="2"/>
</dbReference>
<dbReference type="InterPro" id="IPR051336">
    <property type="entry name" value="RhoGEF_Guanine_NuclExch_SF"/>
</dbReference>
<dbReference type="InterPro" id="IPR036028">
    <property type="entry name" value="SH3-like_dom_sf"/>
</dbReference>
<evidence type="ECO:0000256" key="4">
    <source>
        <dbReference type="ARBA" id="ARBA00022553"/>
    </source>
</evidence>
<dbReference type="PANTHER" id="PTHR22826">
    <property type="entry name" value="RHO GUANINE EXCHANGE FACTOR-RELATED"/>
    <property type="match status" value="1"/>
</dbReference>
<feature type="coiled-coil region" evidence="7">
    <location>
        <begin position="576"/>
        <end position="631"/>
    </location>
</feature>
<feature type="domain" description="DH" evidence="11">
    <location>
        <begin position="1244"/>
        <end position="1419"/>
    </location>
</feature>
<feature type="region of interest" description="Disordered" evidence="8">
    <location>
        <begin position="2199"/>
        <end position="2301"/>
    </location>
</feature>
<feature type="region of interest" description="Disordered" evidence="8">
    <location>
        <begin position="1800"/>
        <end position="1859"/>
    </location>
</feature>
<feature type="compositionally biased region" description="Polar residues" evidence="8">
    <location>
        <begin position="2585"/>
        <end position="2604"/>
    </location>
</feature>
<protein>
    <recommendedName>
        <fullName evidence="15">Non-specific serine/threonine protein kinase</fullName>
    </recommendedName>
</protein>
<evidence type="ECO:0000313" key="13">
    <source>
        <dbReference type="EMBL" id="CAK8673911.1"/>
    </source>
</evidence>
<dbReference type="InterPro" id="IPR001452">
    <property type="entry name" value="SH3_domain"/>
</dbReference>
<keyword evidence="14" id="KW-1185">Reference proteome</keyword>
<dbReference type="PROSITE" id="PS50002">
    <property type="entry name" value="SH3"/>
    <property type="match status" value="1"/>
</dbReference>
<keyword evidence="5" id="KW-0344">Guanine-nucleotide releasing factor</keyword>
<evidence type="ECO:0000256" key="5">
    <source>
        <dbReference type="ARBA" id="ARBA00022658"/>
    </source>
</evidence>
<dbReference type="Pfam" id="PF23323">
    <property type="entry name" value="Spectrin_6"/>
    <property type="match status" value="1"/>
</dbReference>
<feature type="domain" description="PH" evidence="10">
    <location>
        <begin position="2072"/>
        <end position="2178"/>
    </location>
</feature>
<dbReference type="EMBL" id="CAWYQH010000002">
    <property type="protein sequence ID" value="CAK8673911.1"/>
    <property type="molecule type" value="Genomic_DNA"/>
</dbReference>
<evidence type="ECO:0000256" key="2">
    <source>
        <dbReference type="ARBA" id="ARBA00022443"/>
    </source>
</evidence>
<name>A0ABP0F4Y6_CLALP</name>
<comment type="subcellular location">
    <subcellularLocation>
        <location evidence="1">Cytoplasm</location>
    </subcellularLocation>
</comment>
<feature type="region of interest" description="Disordered" evidence="8">
    <location>
        <begin position="1649"/>
        <end position="1750"/>
    </location>
</feature>
<dbReference type="Gene3D" id="2.30.29.30">
    <property type="entry name" value="Pleckstrin-homology domain (PH domain)/Phosphotyrosine-binding domain (PTB)"/>
    <property type="match status" value="2"/>
</dbReference>
<evidence type="ECO:0000259" key="10">
    <source>
        <dbReference type="PROSITE" id="PS50003"/>
    </source>
</evidence>
<dbReference type="CDD" id="cd00160">
    <property type="entry name" value="RhoGEF"/>
    <property type="match status" value="2"/>
</dbReference>
<dbReference type="Proteomes" id="UP001642483">
    <property type="component" value="Unassembled WGS sequence"/>
</dbReference>
<dbReference type="SUPFAM" id="SSF48065">
    <property type="entry name" value="DBL homology domain (DH-domain)"/>
    <property type="match status" value="2"/>
</dbReference>
<dbReference type="PROSITE" id="PS50003">
    <property type="entry name" value="PH_DOMAIN"/>
    <property type="match status" value="2"/>
</dbReference>
<accession>A0ABP0F4Y6</accession>